<evidence type="ECO:0008006" key="4">
    <source>
        <dbReference type="Google" id="ProtNLM"/>
    </source>
</evidence>
<dbReference type="RefSeq" id="WP_230496562.1">
    <property type="nucleotide sequence ID" value="NZ_CAKJTG010000009.1"/>
</dbReference>
<reference evidence="2" key="1">
    <citation type="submission" date="2021-10" db="EMBL/GenBank/DDBJ databases">
        <authorList>
            <person name="Criscuolo A."/>
        </authorList>
    </citation>
    <scope>NUCLEOTIDE SEQUENCE</scope>
    <source>
        <strain evidence="2">CIP111885</strain>
    </source>
</reference>
<keyword evidence="1" id="KW-0812">Transmembrane</keyword>
<dbReference type="Proteomes" id="UP000789845">
    <property type="component" value="Unassembled WGS sequence"/>
</dbReference>
<sequence>MKSIERILIKLIIVQFVFLIVAQILFHNLNVFPELKEITQYEGVNNNQYTDVLETLSR</sequence>
<organism evidence="2 3">
    <name type="scientific">Pseudoneobacillus rhizosphaerae</name>
    <dbReference type="NCBI Taxonomy" id="2880968"/>
    <lineage>
        <taxon>Bacteria</taxon>
        <taxon>Bacillati</taxon>
        <taxon>Bacillota</taxon>
        <taxon>Bacilli</taxon>
        <taxon>Bacillales</taxon>
        <taxon>Bacillaceae</taxon>
        <taxon>Pseudoneobacillus</taxon>
    </lineage>
</organism>
<gene>
    <name evidence="2" type="ORF">NEOCIP111885_02017</name>
</gene>
<name>A0A9C7LBA3_9BACI</name>
<dbReference type="InterPro" id="IPR035281">
    <property type="entry name" value="DUF5359"/>
</dbReference>
<dbReference type="EMBL" id="CAKJTG010000009">
    <property type="protein sequence ID" value="CAG9608325.1"/>
    <property type="molecule type" value="Genomic_DNA"/>
</dbReference>
<protein>
    <recommendedName>
        <fullName evidence="4">YpfB family protein</fullName>
    </recommendedName>
</protein>
<proteinExistence type="predicted"/>
<comment type="caution">
    <text evidence="2">The sequence shown here is derived from an EMBL/GenBank/DDBJ whole genome shotgun (WGS) entry which is preliminary data.</text>
</comment>
<accession>A0A9C7LBA3</accession>
<dbReference type="AlphaFoldDB" id="A0A9C7LBA3"/>
<keyword evidence="1" id="KW-0472">Membrane</keyword>
<evidence type="ECO:0000313" key="3">
    <source>
        <dbReference type="Proteomes" id="UP000789845"/>
    </source>
</evidence>
<evidence type="ECO:0000256" key="1">
    <source>
        <dbReference type="SAM" id="Phobius"/>
    </source>
</evidence>
<keyword evidence="3" id="KW-1185">Reference proteome</keyword>
<feature type="transmembrane region" description="Helical" evidence="1">
    <location>
        <begin position="7"/>
        <end position="26"/>
    </location>
</feature>
<dbReference type="Pfam" id="PF17313">
    <property type="entry name" value="DUF5359"/>
    <property type="match status" value="1"/>
</dbReference>
<evidence type="ECO:0000313" key="2">
    <source>
        <dbReference type="EMBL" id="CAG9608325.1"/>
    </source>
</evidence>
<keyword evidence="1" id="KW-1133">Transmembrane helix</keyword>